<dbReference type="RefSeq" id="WP_084496482.1">
    <property type="nucleotide sequence ID" value="NZ_KK073887.1"/>
</dbReference>
<keyword evidence="2" id="KW-0732">Signal</keyword>
<dbReference type="Proteomes" id="UP000019849">
    <property type="component" value="Unassembled WGS sequence"/>
</dbReference>
<sequence>MKKTVAMLAFLAALPATAALAGEKCDVPPEQRQSFEALGKLAGDFGWTIDKMKIDDGCYELRVTDGSGNVLKVKIDPATLDVVDGKVKRFGDGNNASVNGNGDGMTSQEAEED</sequence>
<proteinExistence type="predicted"/>
<dbReference type="Pfam" id="PF13670">
    <property type="entry name" value="PepSY_2"/>
    <property type="match status" value="1"/>
</dbReference>
<feature type="compositionally biased region" description="Polar residues" evidence="1">
    <location>
        <begin position="94"/>
        <end position="113"/>
    </location>
</feature>
<evidence type="ECO:0000256" key="1">
    <source>
        <dbReference type="SAM" id="MobiDB-lite"/>
    </source>
</evidence>
<protein>
    <recommendedName>
        <fullName evidence="3">PepSY domain-containing protein</fullName>
    </recommendedName>
</protein>
<dbReference type="EMBL" id="JENY01000014">
    <property type="protein sequence ID" value="EXL07865.1"/>
    <property type="molecule type" value="Genomic_DNA"/>
</dbReference>
<dbReference type="AlphaFoldDB" id="A0A011VHI0"/>
<feature type="signal peptide" evidence="2">
    <location>
        <begin position="1"/>
        <end position="18"/>
    </location>
</feature>
<comment type="caution">
    <text evidence="4">The sequence shown here is derived from an EMBL/GenBank/DDBJ whole genome shotgun (WGS) entry which is preliminary data.</text>
</comment>
<feature type="domain" description="PepSY" evidence="3">
    <location>
        <begin position="6"/>
        <end position="85"/>
    </location>
</feature>
<name>A0A011VHI0_9HYPH</name>
<evidence type="ECO:0000313" key="5">
    <source>
        <dbReference type="Proteomes" id="UP000019849"/>
    </source>
</evidence>
<gene>
    <name evidence="4" type="ORF">BG36_04570</name>
</gene>
<feature type="chain" id="PRO_5001463859" description="PepSY domain-containing protein" evidence="2">
    <location>
        <begin position="19"/>
        <end position="113"/>
    </location>
</feature>
<feature type="region of interest" description="Disordered" evidence="1">
    <location>
        <begin position="89"/>
        <end position="113"/>
    </location>
</feature>
<accession>A0A011VHI0</accession>
<dbReference type="InterPro" id="IPR025711">
    <property type="entry name" value="PepSY"/>
</dbReference>
<evidence type="ECO:0000256" key="2">
    <source>
        <dbReference type="SAM" id="SignalP"/>
    </source>
</evidence>
<dbReference type="STRING" id="69279.BG36_04570"/>
<dbReference type="eggNOG" id="COG5591">
    <property type="taxonomic scope" value="Bacteria"/>
</dbReference>
<dbReference type="PATRIC" id="fig|69279.3.peg.2306"/>
<dbReference type="HOGENOM" id="CLU_147864_0_1_5"/>
<organism evidence="4 5">
    <name type="scientific">Aquamicrobium defluvii</name>
    <dbReference type="NCBI Taxonomy" id="69279"/>
    <lineage>
        <taxon>Bacteria</taxon>
        <taxon>Pseudomonadati</taxon>
        <taxon>Pseudomonadota</taxon>
        <taxon>Alphaproteobacteria</taxon>
        <taxon>Hyphomicrobiales</taxon>
        <taxon>Phyllobacteriaceae</taxon>
        <taxon>Aquamicrobium</taxon>
    </lineage>
</organism>
<evidence type="ECO:0000259" key="3">
    <source>
        <dbReference type="Pfam" id="PF13670"/>
    </source>
</evidence>
<reference evidence="4 5" key="1">
    <citation type="submission" date="2014-02" db="EMBL/GenBank/DDBJ databases">
        <title>Aquamicrobium defluvii Genome sequencing.</title>
        <authorList>
            <person name="Wang X."/>
        </authorList>
    </citation>
    <scope>NUCLEOTIDE SEQUENCE [LARGE SCALE GENOMIC DNA]</scope>
    <source>
        <strain evidence="4 5">W13Z1</strain>
    </source>
</reference>
<evidence type="ECO:0000313" key="4">
    <source>
        <dbReference type="EMBL" id="EXL07865.1"/>
    </source>
</evidence>